<dbReference type="PROSITE" id="PS51898">
    <property type="entry name" value="TYR_RECOMBINASE"/>
    <property type="match status" value="1"/>
</dbReference>
<dbReference type="GO" id="GO:0006310">
    <property type="term" value="P:DNA recombination"/>
    <property type="evidence" value="ECO:0007669"/>
    <property type="project" value="UniProtKB-KW"/>
</dbReference>
<dbReference type="SUPFAM" id="SSF56349">
    <property type="entry name" value="DNA breaking-rejoining enzymes"/>
    <property type="match status" value="1"/>
</dbReference>
<dbReference type="GO" id="GO:0003677">
    <property type="term" value="F:DNA binding"/>
    <property type="evidence" value="ECO:0007669"/>
    <property type="project" value="InterPro"/>
</dbReference>
<protein>
    <recommendedName>
        <fullName evidence="3">Tyr recombinase domain-containing protein</fullName>
    </recommendedName>
</protein>
<evidence type="ECO:0000256" key="2">
    <source>
        <dbReference type="SAM" id="MobiDB-lite"/>
    </source>
</evidence>
<dbReference type="GO" id="GO:0015074">
    <property type="term" value="P:DNA integration"/>
    <property type="evidence" value="ECO:0007669"/>
    <property type="project" value="InterPro"/>
</dbReference>
<comment type="caution">
    <text evidence="4">The sequence shown here is derived from an EMBL/GenBank/DDBJ whole genome shotgun (WGS) entry which is preliminary data.</text>
</comment>
<proteinExistence type="predicted"/>
<evidence type="ECO:0000313" key="5">
    <source>
        <dbReference type="Proteomes" id="UP001165136"/>
    </source>
</evidence>
<name>A0A9W6VER1_9PSEU</name>
<evidence type="ECO:0000256" key="1">
    <source>
        <dbReference type="ARBA" id="ARBA00023172"/>
    </source>
</evidence>
<feature type="region of interest" description="Disordered" evidence="2">
    <location>
        <begin position="144"/>
        <end position="165"/>
    </location>
</feature>
<dbReference type="Pfam" id="PF00589">
    <property type="entry name" value="Phage_integrase"/>
    <property type="match status" value="1"/>
</dbReference>
<accession>A0A9W6VER1</accession>
<dbReference type="InterPro" id="IPR002104">
    <property type="entry name" value="Integrase_catalytic"/>
</dbReference>
<feature type="compositionally biased region" description="Gly residues" evidence="2">
    <location>
        <begin position="145"/>
        <end position="154"/>
    </location>
</feature>
<keyword evidence="1" id="KW-0233">DNA recombination</keyword>
<reference evidence="4" key="1">
    <citation type="submission" date="2023-03" db="EMBL/GenBank/DDBJ databases">
        <title>Amycolatopsis taiwanensis NBRC 103393.</title>
        <authorList>
            <person name="Ichikawa N."/>
            <person name="Sato H."/>
            <person name="Tonouchi N."/>
        </authorList>
    </citation>
    <scope>NUCLEOTIDE SEQUENCE</scope>
    <source>
        <strain evidence="4">NBRC 103393</strain>
    </source>
</reference>
<evidence type="ECO:0000313" key="4">
    <source>
        <dbReference type="EMBL" id="GLY66035.1"/>
    </source>
</evidence>
<dbReference type="Gene3D" id="1.10.443.10">
    <property type="entry name" value="Intergrase catalytic core"/>
    <property type="match status" value="1"/>
</dbReference>
<dbReference type="AlphaFoldDB" id="A0A9W6VER1"/>
<sequence length="165" mass="17782">MWLAMTTGARRAELRALRWKHVNLSAGTISLRRSIDQDGAETTEKDTKSYQRRRIAPGPDTIAALREHKSRCQVRAASLEVTLSDNAFVFSLAPGGSTPTKPDTVTQRYGRLADRLGIDATIHKLRHFSATELITAGMDPRTVGGRPGHAGGGSPTLRVLPGLGG</sequence>
<feature type="domain" description="Tyr recombinase" evidence="3">
    <location>
        <begin position="1"/>
        <end position="165"/>
    </location>
</feature>
<dbReference type="InterPro" id="IPR011010">
    <property type="entry name" value="DNA_brk_join_enz"/>
</dbReference>
<organism evidence="4 5">
    <name type="scientific">Amycolatopsis taiwanensis</name>
    <dbReference type="NCBI Taxonomy" id="342230"/>
    <lineage>
        <taxon>Bacteria</taxon>
        <taxon>Bacillati</taxon>
        <taxon>Actinomycetota</taxon>
        <taxon>Actinomycetes</taxon>
        <taxon>Pseudonocardiales</taxon>
        <taxon>Pseudonocardiaceae</taxon>
        <taxon>Amycolatopsis</taxon>
    </lineage>
</organism>
<keyword evidence="5" id="KW-1185">Reference proteome</keyword>
<dbReference type="InterPro" id="IPR013762">
    <property type="entry name" value="Integrase-like_cat_sf"/>
</dbReference>
<dbReference type="Proteomes" id="UP001165136">
    <property type="component" value="Unassembled WGS sequence"/>
</dbReference>
<evidence type="ECO:0000259" key="3">
    <source>
        <dbReference type="PROSITE" id="PS51898"/>
    </source>
</evidence>
<dbReference type="RefSeq" id="WP_285486980.1">
    <property type="nucleotide sequence ID" value="NZ_BSTI01000005.1"/>
</dbReference>
<gene>
    <name evidence="4" type="ORF">Atai01_26540</name>
</gene>
<dbReference type="EMBL" id="BSTI01000005">
    <property type="protein sequence ID" value="GLY66035.1"/>
    <property type="molecule type" value="Genomic_DNA"/>
</dbReference>